<dbReference type="RefSeq" id="XP_064666174.1">
    <property type="nucleotide sequence ID" value="XM_064818656.1"/>
</dbReference>
<proteinExistence type="predicted"/>
<accession>A0AAN6QH05</accession>
<evidence type="ECO:0000256" key="1">
    <source>
        <dbReference type="ARBA" id="ARBA00023242"/>
    </source>
</evidence>
<feature type="region of interest" description="Disordered" evidence="2">
    <location>
        <begin position="65"/>
        <end position="147"/>
    </location>
</feature>
<name>A0AAN6QH05_9PEZI</name>
<feature type="compositionally biased region" description="Polar residues" evidence="2">
    <location>
        <begin position="226"/>
        <end position="256"/>
    </location>
</feature>
<dbReference type="SUPFAM" id="SSF57701">
    <property type="entry name" value="Zn2/Cys6 DNA-binding domain"/>
    <property type="match status" value="1"/>
</dbReference>
<dbReference type="GO" id="GO:0001080">
    <property type="term" value="P:nitrogen catabolite activation of transcription from RNA polymerase II promoter"/>
    <property type="evidence" value="ECO:0007669"/>
    <property type="project" value="TreeGrafter"/>
</dbReference>
<evidence type="ECO:0000256" key="2">
    <source>
        <dbReference type="SAM" id="MobiDB-lite"/>
    </source>
</evidence>
<dbReference type="PROSITE" id="PS50048">
    <property type="entry name" value="ZN2_CY6_FUNGAL_2"/>
    <property type="match status" value="1"/>
</dbReference>
<evidence type="ECO:0000313" key="4">
    <source>
        <dbReference type="EMBL" id="KAK4108604.1"/>
    </source>
</evidence>
<keyword evidence="1" id="KW-0539">Nucleus</keyword>
<dbReference type="GeneID" id="89942782"/>
<sequence>MLGTWRLDTKNENSMFMRQAIDPVTARPVVQQACNSCRAKKLRCTGEKTGCSRCKTLSRPCVYAQPAGKGSGRKKNKTDGKESKNSSGAGRDRETLKRRPQSPTATSKGEPQSASGLTAEPLAETSGGDPSAVSGHPMDFTMDLGDPTQDLGVGASLASFDLGDGFGKIRTGGSPSSIEQWLISSPPELDVVTDLDMDINLWTNSGVDPAAFSVITSPSMMTPPLSTLGLSTSAAKDSMRSSPTDDNSPASRSSAPTPKGDGILLTNGKATTPPNKFGGGLLNSNSSPTTSLQDHPCQCLQRVVFLIDELETVQDTAAAQLDAGLASHREALRYGEAMMLCGHCTSRPENMTILTFLTDRLAGLCERIVNGYFDLLPSPGTAGAAPTGRRPNNSLSADTTGGCGTSAGGGGGGGGAGGNGGCGAGEGGERQGSGSGRWGVFFGDYEVDSANEWELLVRNLIVLQLKALSGLMGRVKEVSGLMQCDTPWRKAVGTEKRIAMLLDRLNAMAAWDV</sequence>
<dbReference type="Proteomes" id="UP001302812">
    <property type="component" value="Unassembled WGS sequence"/>
</dbReference>
<evidence type="ECO:0000259" key="3">
    <source>
        <dbReference type="PROSITE" id="PS50048"/>
    </source>
</evidence>
<dbReference type="PANTHER" id="PTHR31668:SF10">
    <property type="entry name" value="ZN(II)2CYS6 TRANSCRIPTION FACTOR (EUROFUNG)"/>
    <property type="match status" value="1"/>
</dbReference>
<dbReference type="GO" id="GO:0000981">
    <property type="term" value="F:DNA-binding transcription factor activity, RNA polymerase II-specific"/>
    <property type="evidence" value="ECO:0007669"/>
    <property type="project" value="InterPro"/>
</dbReference>
<gene>
    <name evidence="4" type="ORF">N656DRAFT_832267</name>
</gene>
<dbReference type="PROSITE" id="PS00463">
    <property type="entry name" value="ZN2_CY6_FUNGAL_1"/>
    <property type="match status" value="1"/>
</dbReference>
<dbReference type="GO" id="GO:0005634">
    <property type="term" value="C:nucleus"/>
    <property type="evidence" value="ECO:0007669"/>
    <property type="project" value="TreeGrafter"/>
</dbReference>
<protein>
    <recommendedName>
        <fullName evidence="3">Zn(2)-C6 fungal-type domain-containing protein</fullName>
    </recommendedName>
</protein>
<organism evidence="4 5">
    <name type="scientific">Canariomyces notabilis</name>
    <dbReference type="NCBI Taxonomy" id="2074819"/>
    <lineage>
        <taxon>Eukaryota</taxon>
        <taxon>Fungi</taxon>
        <taxon>Dikarya</taxon>
        <taxon>Ascomycota</taxon>
        <taxon>Pezizomycotina</taxon>
        <taxon>Sordariomycetes</taxon>
        <taxon>Sordariomycetidae</taxon>
        <taxon>Sordariales</taxon>
        <taxon>Chaetomiaceae</taxon>
        <taxon>Canariomyces</taxon>
    </lineage>
</organism>
<comment type="caution">
    <text evidence="4">The sequence shown here is derived from an EMBL/GenBank/DDBJ whole genome shotgun (WGS) entry which is preliminary data.</text>
</comment>
<dbReference type="AlphaFoldDB" id="A0AAN6QH05"/>
<dbReference type="GO" id="GO:0008270">
    <property type="term" value="F:zinc ion binding"/>
    <property type="evidence" value="ECO:0007669"/>
    <property type="project" value="InterPro"/>
</dbReference>
<feature type="region of interest" description="Disordered" evidence="2">
    <location>
        <begin position="382"/>
        <end position="401"/>
    </location>
</feature>
<dbReference type="EMBL" id="MU853362">
    <property type="protein sequence ID" value="KAK4108604.1"/>
    <property type="molecule type" value="Genomic_DNA"/>
</dbReference>
<dbReference type="InterPro" id="IPR001138">
    <property type="entry name" value="Zn2Cys6_DnaBD"/>
</dbReference>
<feature type="region of interest" description="Disordered" evidence="2">
    <location>
        <begin position="226"/>
        <end position="270"/>
    </location>
</feature>
<reference evidence="4" key="1">
    <citation type="journal article" date="2023" name="Mol. Phylogenet. Evol.">
        <title>Genome-scale phylogeny and comparative genomics of the fungal order Sordariales.</title>
        <authorList>
            <person name="Hensen N."/>
            <person name="Bonometti L."/>
            <person name="Westerberg I."/>
            <person name="Brannstrom I.O."/>
            <person name="Guillou S."/>
            <person name="Cros-Aarteil S."/>
            <person name="Calhoun S."/>
            <person name="Haridas S."/>
            <person name="Kuo A."/>
            <person name="Mondo S."/>
            <person name="Pangilinan J."/>
            <person name="Riley R."/>
            <person name="LaButti K."/>
            <person name="Andreopoulos B."/>
            <person name="Lipzen A."/>
            <person name="Chen C."/>
            <person name="Yan M."/>
            <person name="Daum C."/>
            <person name="Ng V."/>
            <person name="Clum A."/>
            <person name="Steindorff A."/>
            <person name="Ohm R.A."/>
            <person name="Martin F."/>
            <person name="Silar P."/>
            <person name="Natvig D.O."/>
            <person name="Lalanne C."/>
            <person name="Gautier V."/>
            <person name="Ament-Velasquez S.L."/>
            <person name="Kruys A."/>
            <person name="Hutchinson M.I."/>
            <person name="Powell A.J."/>
            <person name="Barry K."/>
            <person name="Miller A.N."/>
            <person name="Grigoriev I.V."/>
            <person name="Debuchy R."/>
            <person name="Gladieux P."/>
            <person name="Hiltunen Thoren M."/>
            <person name="Johannesson H."/>
        </authorList>
    </citation>
    <scope>NUCLEOTIDE SEQUENCE</scope>
    <source>
        <strain evidence="4">CBS 508.74</strain>
    </source>
</reference>
<dbReference type="SMART" id="SM00066">
    <property type="entry name" value="GAL4"/>
    <property type="match status" value="1"/>
</dbReference>
<feature type="compositionally biased region" description="Polar residues" evidence="2">
    <location>
        <begin position="101"/>
        <end position="116"/>
    </location>
</feature>
<dbReference type="Pfam" id="PF00172">
    <property type="entry name" value="Zn_clus"/>
    <property type="match status" value="1"/>
</dbReference>
<keyword evidence="5" id="KW-1185">Reference proteome</keyword>
<dbReference type="CDD" id="cd00067">
    <property type="entry name" value="GAL4"/>
    <property type="match status" value="1"/>
</dbReference>
<dbReference type="Gene3D" id="4.10.240.10">
    <property type="entry name" value="Zn(2)-C6 fungal-type DNA-binding domain"/>
    <property type="match status" value="1"/>
</dbReference>
<feature type="compositionally biased region" description="Basic and acidic residues" evidence="2">
    <location>
        <begin position="77"/>
        <end position="97"/>
    </location>
</feature>
<dbReference type="InterPro" id="IPR036864">
    <property type="entry name" value="Zn2-C6_fun-type_DNA-bd_sf"/>
</dbReference>
<dbReference type="InterPro" id="IPR050797">
    <property type="entry name" value="Carb_Metab_Trans_Reg"/>
</dbReference>
<dbReference type="PANTHER" id="PTHR31668">
    <property type="entry name" value="GLUCOSE TRANSPORT TRANSCRIPTION REGULATOR RGT1-RELATED-RELATED"/>
    <property type="match status" value="1"/>
</dbReference>
<evidence type="ECO:0000313" key="5">
    <source>
        <dbReference type="Proteomes" id="UP001302812"/>
    </source>
</evidence>
<feature type="domain" description="Zn(2)-C6 fungal-type" evidence="3">
    <location>
        <begin position="33"/>
        <end position="63"/>
    </location>
</feature>
<reference evidence="4" key="2">
    <citation type="submission" date="2023-05" db="EMBL/GenBank/DDBJ databases">
        <authorList>
            <consortium name="Lawrence Berkeley National Laboratory"/>
            <person name="Steindorff A."/>
            <person name="Hensen N."/>
            <person name="Bonometti L."/>
            <person name="Westerberg I."/>
            <person name="Brannstrom I.O."/>
            <person name="Guillou S."/>
            <person name="Cros-Aarteil S."/>
            <person name="Calhoun S."/>
            <person name="Haridas S."/>
            <person name="Kuo A."/>
            <person name="Mondo S."/>
            <person name="Pangilinan J."/>
            <person name="Riley R."/>
            <person name="Labutti K."/>
            <person name="Andreopoulos B."/>
            <person name="Lipzen A."/>
            <person name="Chen C."/>
            <person name="Yanf M."/>
            <person name="Daum C."/>
            <person name="Ng V."/>
            <person name="Clum A."/>
            <person name="Ohm R."/>
            <person name="Martin F."/>
            <person name="Silar P."/>
            <person name="Natvig D."/>
            <person name="Lalanne C."/>
            <person name="Gautier V."/>
            <person name="Ament-Velasquez S.L."/>
            <person name="Kruys A."/>
            <person name="Hutchinson M.I."/>
            <person name="Powell A.J."/>
            <person name="Barry K."/>
            <person name="Miller A.N."/>
            <person name="Grigoriev I.V."/>
            <person name="Debuchy R."/>
            <person name="Gladieux P."/>
            <person name="Thoren M.H."/>
            <person name="Johannesson H."/>
        </authorList>
    </citation>
    <scope>NUCLEOTIDE SEQUENCE</scope>
    <source>
        <strain evidence="4">CBS 508.74</strain>
    </source>
</reference>